<organism evidence="1 3">
    <name type="scientific">Didymodactylos carnosus</name>
    <dbReference type="NCBI Taxonomy" id="1234261"/>
    <lineage>
        <taxon>Eukaryota</taxon>
        <taxon>Metazoa</taxon>
        <taxon>Spiralia</taxon>
        <taxon>Gnathifera</taxon>
        <taxon>Rotifera</taxon>
        <taxon>Eurotatoria</taxon>
        <taxon>Bdelloidea</taxon>
        <taxon>Philodinida</taxon>
        <taxon>Philodinidae</taxon>
        <taxon>Didymodactylos</taxon>
    </lineage>
</organism>
<dbReference type="EMBL" id="CAJNOQ010015363">
    <property type="protein sequence ID" value="CAF1360148.1"/>
    <property type="molecule type" value="Genomic_DNA"/>
</dbReference>
<reference evidence="1" key="1">
    <citation type="submission" date="2021-02" db="EMBL/GenBank/DDBJ databases">
        <authorList>
            <person name="Nowell W R."/>
        </authorList>
    </citation>
    <scope>NUCLEOTIDE SEQUENCE</scope>
</reference>
<evidence type="ECO:0000313" key="2">
    <source>
        <dbReference type="EMBL" id="CAF4237528.1"/>
    </source>
</evidence>
<accession>A0A815I4A7</accession>
<evidence type="ECO:0000313" key="3">
    <source>
        <dbReference type="Proteomes" id="UP000663829"/>
    </source>
</evidence>
<keyword evidence="3" id="KW-1185">Reference proteome</keyword>
<gene>
    <name evidence="1" type="ORF">GPM918_LOCUS31337</name>
    <name evidence="2" type="ORF">SRO942_LOCUS31975</name>
</gene>
<sequence length="261" mass="30358">MALVDTAVYFDYSIKMIQLRPSDKLFDIENTLKNDLDVDMNVHHPRQKRPNFLGVDNYEQDTQNETNNSKTDIEYLIIWFDLHIGSPDYYKLLKKEFGMTIDPTQDYISIPKKDEVDIDNLISVRNAESIQDYPLLACDKAEDFLRLLTENADKCIIVIISGTLAMEYIGDEKQLLMFEHEENLLARITRDMGKYFMEKGNIYLKSHNSQEALTNFTRSKKLMLRANALDKENNGNELELLNGKPPNYQGLIFQAEQQENK</sequence>
<dbReference type="AlphaFoldDB" id="A0A815I4A7"/>
<name>A0A815I4A7_9BILA</name>
<comment type="caution">
    <text evidence="1">The sequence shown here is derived from an EMBL/GenBank/DDBJ whole genome shotgun (WGS) entry which is preliminary data.</text>
</comment>
<dbReference type="Proteomes" id="UP000663829">
    <property type="component" value="Unassembled WGS sequence"/>
</dbReference>
<evidence type="ECO:0000313" key="1">
    <source>
        <dbReference type="EMBL" id="CAF1360148.1"/>
    </source>
</evidence>
<protein>
    <submittedName>
        <fullName evidence="1">Uncharacterized protein</fullName>
    </submittedName>
</protein>
<dbReference type="Proteomes" id="UP000681722">
    <property type="component" value="Unassembled WGS sequence"/>
</dbReference>
<dbReference type="EMBL" id="CAJOBC010069455">
    <property type="protein sequence ID" value="CAF4237528.1"/>
    <property type="molecule type" value="Genomic_DNA"/>
</dbReference>
<proteinExistence type="predicted"/>